<accession>A0A846MZH9</accession>
<dbReference type="PANTHER" id="PTHR14289">
    <property type="entry name" value="F-BOX ONLY PROTEIN 3"/>
    <property type="match status" value="1"/>
</dbReference>
<dbReference type="HAMAP" id="MF_00791">
    <property type="entry name" value="ApaG"/>
    <property type="match status" value="1"/>
</dbReference>
<dbReference type="InterPro" id="IPR007474">
    <property type="entry name" value="ApaG_domain"/>
</dbReference>
<dbReference type="NCBIfam" id="NF003967">
    <property type="entry name" value="PRK05461.1"/>
    <property type="match status" value="1"/>
</dbReference>
<dbReference type="EMBL" id="JAASRM010000001">
    <property type="protein sequence ID" value="NIK89028.1"/>
    <property type="molecule type" value="Genomic_DNA"/>
</dbReference>
<dbReference type="Pfam" id="PF04379">
    <property type="entry name" value="DUF525"/>
    <property type="match status" value="1"/>
</dbReference>
<dbReference type="AlphaFoldDB" id="A0A846MZH9"/>
<evidence type="ECO:0000256" key="1">
    <source>
        <dbReference type="ARBA" id="ARBA00017693"/>
    </source>
</evidence>
<sequence length="130" mass="14454">MYERVTRGVRVAVEPSYLEDQSDPDEGQFLWSYTVIIENNGSESVQLLSRYWHITDAVGHIQEVRGPGVVGAQPVIGPGQTFQYTSGCPLPTASGFMVGRYQMQSASGEAFEAEIPPFLLESPHERRQVH</sequence>
<gene>
    <name evidence="2" type="primary">apaG</name>
    <name evidence="4" type="ORF">FHS83_002346</name>
</gene>
<dbReference type="Proteomes" id="UP000570514">
    <property type="component" value="Unassembled WGS sequence"/>
</dbReference>
<dbReference type="InterPro" id="IPR036767">
    <property type="entry name" value="ApaG_sf"/>
</dbReference>
<evidence type="ECO:0000313" key="4">
    <source>
        <dbReference type="EMBL" id="NIK89028.1"/>
    </source>
</evidence>
<feature type="domain" description="ApaG" evidence="3">
    <location>
        <begin position="3"/>
        <end position="127"/>
    </location>
</feature>
<dbReference type="Gene3D" id="2.60.40.1470">
    <property type="entry name" value="ApaG domain"/>
    <property type="match status" value="1"/>
</dbReference>
<evidence type="ECO:0000313" key="5">
    <source>
        <dbReference type="Proteomes" id="UP000570514"/>
    </source>
</evidence>
<dbReference type="InterPro" id="IPR023065">
    <property type="entry name" value="Uncharacterised_ApaG"/>
</dbReference>
<evidence type="ECO:0000256" key="2">
    <source>
        <dbReference type="HAMAP-Rule" id="MF_00791"/>
    </source>
</evidence>
<reference evidence="4 5" key="1">
    <citation type="submission" date="2020-03" db="EMBL/GenBank/DDBJ databases">
        <title>Genomic Encyclopedia of Type Strains, Phase IV (KMG-IV): sequencing the most valuable type-strain genomes for metagenomic binning, comparative biology and taxonomic classification.</title>
        <authorList>
            <person name="Goeker M."/>
        </authorList>
    </citation>
    <scope>NUCLEOTIDE SEQUENCE [LARGE SCALE GENOMIC DNA]</scope>
    <source>
        <strain evidence="4 5">DSM 19867</strain>
    </source>
</reference>
<dbReference type="SUPFAM" id="SSF110069">
    <property type="entry name" value="ApaG-like"/>
    <property type="match status" value="1"/>
</dbReference>
<proteinExistence type="inferred from homology"/>
<dbReference type="PANTHER" id="PTHR14289:SF16">
    <property type="entry name" value="POLYMERASE DELTA-INTERACTING PROTEIN 2"/>
    <property type="match status" value="1"/>
</dbReference>
<protein>
    <recommendedName>
        <fullName evidence="1 2">Protein ApaG</fullName>
    </recommendedName>
</protein>
<name>A0A846MZH9_9PROT</name>
<dbReference type="RefSeq" id="WP_167083150.1">
    <property type="nucleotide sequence ID" value="NZ_BAAADC010000001.1"/>
</dbReference>
<keyword evidence="5" id="KW-1185">Reference proteome</keyword>
<organism evidence="4 5">
    <name type="scientific">Rhizomicrobium palustre</name>
    <dbReference type="NCBI Taxonomy" id="189966"/>
    <lineage>
        <taxon>Bacteria</taxon>
        <taxon>Pseudomonadati</taxon>
        <taxon>Pseudomonadota</taxon>
        <taxon>Alphaproteobacteria</taxon>
        <taxon>Micropepsales</taxon>
        <taxon>Micropepsaceae</taxon>
        <taxon>Rhizomicrobium</taxon>
    </lineage>
</organism>
<dbReference type="PROSITE" id="PS51087">
    <property type="entry name" value="APAG"/>
    <property type="match status" value="1"/>
</dbReference>
<comment type="caution">
    <text evidence="4">The sequence shown here is derived from an EMBL/GenBank/DDBJ whole genome shotgun (WGS) entry which is preliminary data.</text>
</comment>
<evidence type="ECO:0000259" key="3">
    <source>
        <dbReference type="PROSITE" id="PS51087"/>
    </source>
</evidence>
<dbReference type="GO" id="GO:0070987">
    <property type="term" value="P:error-free translesion synthesis"/>
    <property type="evidence" value="ECO:0007669"/>
    <property type="project" value="TreeGrafter"/>
</dbReference>